<dbReference type="AlphaFoldDB" id="A0A174Z5M6"/>
<evidence type="ECO:0000313" key="2">
    <source>
        <dbReference type="Proteomes" id="UP000095662"/>
    </source>
</evidence>
<dbReference type="EMBL" id="CZBY01000001">
    <property type="protein sequence ID" value="CUQ81252.1"/>
    <property type="molecule type" value="Genomic_DNA"/>
</dbReference>
<evidence type="ECO:0000313" key="1">
    <source>
        <dbReference type="EMBL" id="CUQ81252.1"/>
    </source>
</evidence>
<reference evidence="1 2" key="1">
    <citation type="submission" date="2015-09" db="EMBL/GenBank/DDBJ databases">
        <authorList>
            <consortium name="Pathogen Informatics"/>
        </authorList>
    </citation>
    <scope>NUCLEOTIDE SEQUENCE [LARGE SCALE GENOMIC DNA]</scope>
    <source>
        <strain evidence="1 2">2789STDY5834928</strain>
    </source>
</reference>
<sequence>MSEIENITDNDLDTAEYIDLEDENGDTVTFELIGRIEVDGCTYCAVIPEEEDENADSDVYVILKEVNKNDDVYLSTIDDDKEYDRVAKEFFNVFEELDEEEE</sequence>
<dbReference type="Proteomes" id="UP000095662">
    <property type="component" value="Unassembled WGS sequence"/>
</dbReference>
<name>A0A174Z5M6_9FIRM</name>
<accession>A0A174Z5M6</accession>
<gene>
    <name evidence="1" type="ORF">ERS852540_00235</name>
</gene>
<proteinExistence type="predicted"/>
<dbReference type="InterPro" id="IPR009711">
    <property type="entry name" value="UPF0473"/>
</dbReference>
<protein>
    <submittedName>
        <fullName evidence="1">Uncharacterized protein conserved in bacteria</fullName>
    </submittedName>
</protein>
<organism evidence="1 2">
    <name type="scientific">[Eubacterium] siraeum</name>
    <dbReference type="NCBI Taxonomy" id="39492"/>
    <lineage>
        <taxon>Bacteria</taxon>
        <taxon>Bacillati</taxon>
        <taxon>Bacillota</taxon>
        <taxon>Clostridia</taxon>
        <taxon>Eubacteriales</taxon>
        <taxon>Oscillospiraceae</taxon>
        <taxon>Oscillospiraceae incertae sedis</taxon>
    </lineage>
</organism>
<dbReference type="OrthoDB" id="2056794at2"/>
<dbReference type="Pfam" id="PF06949">
    <property type="entry name" value="DUF1292"/>
    <property type="match status" value="1"/>
</dbReference>